<evidence type="ECO:0000313" key="4">
    <source>
        <dbReference type="Proteomes" id="UP001060039"/>
    </source>
</evidence>
<keyword evidence="4" id="KW-1185">Reference proteome</keyword>
<protein>
    <recommendedName>
        <fullName evidence="5">Lipoprotein</fullName>
    </recommendedName>
</protein>
<organism evidence="3 4">
    <name type="scientific">Microcella humidisoli</name>
    <dbReference type="NCBI Taxonomy" id="2963406"/>
    <lineage>
        <taxon>Bacteria</taxon>
        <taxon>Bacillati</taxon>
        <taxon>Actinomycetota</taxon>
        <taxon>Actinomycetes</taxon>
        <taxon>Micrococcales</taxon>
        <taxon>Microbacteriaceae</taxon>
        <taxon>Microcella</taxon>
    </lineage>
</organism>
<reference evidence="3" key="1">
    <citation type="submission" date="2022-07" db="EMBL/GenBank/DDBJ databases">
        <title>Taxonomic analysis of Microcella humidisoli nov. sp., isolated from riverside soil.</title>
        <authorList>
            <person name="Molina K.M."/>
            <person name="Kim S.B."/>
        </authorList>
    </citation>
    <scope>NUCLEOTIDE SEQUENCE</scope>
    <source>
        <strain evidence="3">MMS21-STM10</strain>
    </source>
</reference>
<dbReference type="PROSITE" id="PS51257">
    <property type="entry name" value="PROKAR_LIPOPROTEIN"/>
    <property type="match status" value="1"/>
</dbReference>
<evidence type="ECO:0000256" key="2">
    <source>
        <dbReference type="SAM" id="SignalP"/>
    </source>
</evidence>
<name>A0ABY5FY69_9MICO</name>
<feature type="signal peptide" evidence="2">
    <location>
        <begin position="1"/>
        <end position="27"/>
    </location>
</feature>
<dbReference type="EMBL" id="CP101497">
    <property type="protein sequence ID" value="UTT63265.1"/>
    <property type="molecule type" value="Genomic_DNA"/>
</dbReference>
<feature type="region of interest" description="Disordered" evidence="1">
    <location>
        <begin position="26"/>
        <end position="50"/>
    </location>
</feature>
<dbReference type="RefSeq" id="WP_255160397.1">
    <property type="nucleotide sequence ID" value="NZ_CP101497.1"/>
</dbReference>
<evidence type="ECO:0000256" key="1">
    <source>
        <dbReference type="SAM" id="MobiDB-lite"/>
    </source>
</evidence>
<sequence length="199" mass="20062">MRRAPLALTASTAALLLLAGCSAPADADPEVDPDAAGESAEPDAPTDPTDPACLVGDWRITQDQMQSFYDAVSGSTEGLALTIEGDTGLSFTTDSYVYTPSFTLLLDIAGVQGQGVTTGSIGGSYSATEGVITTTVGDNSLETIVTIAGVTQDASSELGAIIASDPINQAPFDCSDPDAPVLQFDTGSGRTPVALTPAG</sequence>
<evidence type="ECO:0000313" key="3">
    <source>
        <dbReference type="EMBL" id="UTT63265.1"/>
    </source>
</evidence>
<feature type="chain" id="PRO_5046486542" description="Lipoprotein" evidence="2">
    <location>
        <begin position="28"/>
        <end position="199"/>
    </location>
</feature>
<evidence type="ECO:0008006" key="5">
    <source>
        <dbReference type="Google" id="ProtNLM"/>
    </source>
</evidence>
<proteinExistence type="predicted"/>
<accession>A0ABY5FY69</accession>
<gene>
    <name evidence="3" type="ORF">NNL39_03945</name>
</gene>
<dbReference type="Proteomes" id="UP001060039">
    <property type="component" value="Chromosome"/>
</dbReference>
<keyword evidence="2" id="KW-0732">Signal</keyword>